<reference evidence="11" key="1">
    <citation type="submission" date="2019-12" db="EMBL/GenBank/DDBJ databases">
        <title>Clostridiaceae gen. nov. sp. nov., isolated from sediment in Xinjiang, China.</title>
        <authorList>
            <person name="Zhang R."/>
        </authorList>
    </citation>
    <scope>NUCLEOTIDE SEQUENCE</scope>
    <source>
        <strain evidence="11">D2Q-11</strain>
    </source>
</reference>
<evidence type="ECO:0000313" key="11">
    <source>
        <dbReference type="EMBL" id="MBS4536824.1"/>
    </source>
</evidence>
<feature type="transmembrane region" description="Helical" evidence="9">
    <location>
        <begin position="420"/>
        <end position="443"/>
    </location>
</feature>
<dbReference type="InterPro" id="IPR006669">
    <property type="entry name" value="MgtE_transporter"/>
</dbReference>
<dbReference type="RefSeq" id="WP_203364758.1">
    <property type="nucleotide sequence ID" value="NZ_WSFT01000001.1"/>
</dbReference>
<dbReference type="SUPFAM" id="SSF161093">
    <property type="entry name" value="MgtE membrane domain-like"/>
    <property type="match status" value="1"/>
</dbReference>
<keyword evidence="3 9" id="KW-0813">Transport</keyword>
<comment type="subcellular location">
    <subcellularLocation>
        <location evidence="9">Cell membrane</location>
        <topology evidence="9">Multi-pass membrane protein</topology>
    </subcellularLocation>
    <subcellularLocation>
        <location evidence="1">Membrane</location>
        <topology evidence="1">Multi-pass membrane protein</topology>
    </subcellularLocation>
</comment>
<dbReference type="InterPro" id="IPR006668">
    <property type="entry name" value="Mg_transptr_MgtE_intracell_dom"/>
</dbReference>
<keyword evidence="7 9" id="KW-0472">Membrane</keyword>
<evidence type="ECO:0000256" key="5">
    <source>
        <dbReference type="ARBA" id="ARBA00022842"/>
    </source>
</evidence>
<feature type="transmembrane region" description="Helical" evidence="9">
    <location>
        <begin position="307"/>
        <end position="334"/>
    </location>
</feature>
<feature type="domain" description="CBS" evidence="10">
    <location>
        <begin position="199"/>
        <end position="255"/>
    </location>
</feature>
<dbReference type="SMART" id="SM00116">
    <property type="entry name" value="CBS"/>
    <property type="match status" value="2"/>
</dbReference>
<keyword evidence="5 9" id="KW-0460">Magnesium</keyword>
<dbReference type="InterPro" id="IPR000644">
    <property type="entry name" value="CBS_dom"/>
</dbReference>
<dbReference type="EMBL" id="WSFT01000001">
    <property type="protein sequence ID" value="MBS4536824.1"/>
    <property type="molecule type" value="Genomic_DNA"/>
</dbReference>
<comment type="function">
    <text evidence="9">Acts as a magnesium transporter.</text>
</comment>
<keyword evidence="9" id="KW-1003">Cell membrane</keyword>
<evidence type="ECO:0000256" key="6">
    <source>
        <dbReference type="ARBA" id="ARBA00022989"/>
    </source>
</evidence>
<sequence>MEFISYHENLLKYLLYISKEDLEIAISHIHPEDILDALRLYEGDKKDILSKLPKDILVDVVDQAEDEEKYELLSIVSEARQKHIIDEMSSDELTDLLGSLSNEEANKIIYKMNIDDAKEIRELLSYEEDTAGGIMATEFIAIKEDMSIANTLKYLQKEAPNAETAYYLYVLNHNSKLRGVVSLRDLVINDFNVEIKDIMNENVISIPWDMDQEEVGNIFEKYGLLTMPVIDNSNRMLGIITADDIFEIIREEDTEDIYRLAGLDEDEKIERNIRESVKNRLPWLFVNLFTAILASITVSFFEGTIQRIVALATFMPIVAGMGGNAGTQTLTLIVRSIALGELTIDNTKKVLLKELGIGIFNGIAIGLSIGILSFLWEKNIIFGVVIGVAMILNMLIAAISGFGIPIILKKLNIDPALASAVFVTTMTDVLGFFFFLGLATLLIDFL</sequence>
<evidence type="ECO:0000256" key="9">
    <source>
        <dbReference type="RuleBase" id="RU362011"/>
    </source>
</evidence>
<evidence type="ECO:0000313" key="12">
    <source>
        <dbReference type="Proteomes" id="UP000724672"/>
    </source>
</evidence>
<dbReference type="Gene3D" id="1.25.60.10">
    <property type="entry name" value="MgtE N-terminal domain-like"/>
    <property type="match status" value="1"/>
</dbReference>
<evidence type="ECO:0000256" key="3">
    <source>
        <dbReference type="ARBA" id="ARBA00022448"/>
    </source>
</evidence>
<keyword evidence="12" id="KW-1185">Reference proteome</keyword>
<dbReference type="GO" id="GO:0015095">
    <property type="term" value="F:magnesium ion transmembrane transporter activity"/>
    <property type="evidence" value="ECO:0007669"/>
    <property type="project" value="UniProtKB-UniRule"/>
</dbReference>
<dbReference type="SUPFAM" id="SSF54631">
    <property type="entry name" value="CBS-domain pair"/>
    <property type="match status" value="1"/>
</dbReference>
<dbReference type="GO" id="GO:0005886">
    <property type="term" value="C:plasma membrane"/>
    <property type="evidence" value="ECO:0007669"/>
    <property type="project" value="UniProtKB-SubCell"/>
</dbReference>
<dbReference type="Pfam" id="PF00571">
    <property type="entry name" value="CBS"/>
    <property type="match status" value="2"/>
</dbReference>
<keyword evidence="6 9" id="KW-1133">Transmembrane helix</keyword>
<dbReference type="Pfam" id="PF03448">
    <property type="entry name" value="MgtE_N"/>
    <property type="match status" value="1"/>
</dbReference>
<keyword evidence="9" id="KW-0479">Metal-binding</keyword>
<feature type="transmembrane region" description="Helical" evidence="9">
    <location>
        <begin position="380"/>
        <end position="408"/>
    </location>
</feature>
<proteinExistence type="inferred from homology"/>
<feature type="transmembrane region" description="Helical" evidence="9">
    <location>
        <begin position="355"/>
        <end position="374"/>
    </location>
</feature>
<dbReference type="PROSITE" id="PS51371">
    <property type="entry name" value="CBS"/>
    <property type="match status" value="2"/>
</dbReference>
<evidence type="ECO:0000256" key="2">
    <source>
        <dbReference type="ARBA" id="ARBA00009749"/>
    </source>
</evidence>
<comment type="caution">
    <text evidence="11">The sequence shown here is derived from an EMBL/GenBank/DDBJ whole genome shotgun (WGS) entry which is preliminary data.</text>
</comment>
<dbReference type="InterPro" id="IPR036739">
    <property type="entry name" value="SLC41_membr_dom_sf"/>
</dbReference>
<dbReference type="Proteomes" id="UP000724672">
    <property type="component" value="Unassembled WGS sequence"/>
</dbReference>
<comment type="subunit">
    <text evidence="9">Homodimer.</text>
</comment>
<dbReference type="GO" id="GO:0046872">
    <property type="term" value="F:metal ion binding"/>
    <property type="evidence" value="ECO:0007669"/>
    <property type="project" value="UniProtKB-KW"/>
</dbReference>
<evidence type="ECO:0000259" key="10">
    <source>
        <dbReference type="PROSITE" id="PS51371"/>
    </source>
</evidence>
<dbReference type="InterPro" id="IPR046342">
    <property type="entry name" value="CBS_dom_sf"/>
</dbReference>
<keyword evidence="8" id="KW-0129">CBS domain</keyword>
<name>A0A942UU51_9FIRM</name>
<dbReference type="InterPro" id="IPR038076">
    <property type="entry name" value="MgtE_N_sf"/>
</dbReference>
<dbReference type="Pfam" id="PF01769">
    <property type="entry name" value="MgtE"/>
    <property type="match status" value="1"/>
</dbReference>
<dbReference type="SUPFAM" id="SSF158791">
    <property type="entry name" value="MgtE N-terminal domain-like"/>
    <property type="match status" value="1"/>
</dbReference>
<protein>
    <recommendedName>
        <fullName evidence="9">Magnesium transporter MgtE</fullName>
    </recommendedName>
</protein>
<keyword evidence="4 9" id="KW-0812">Transmembrane</keyword>
<evidence type="ECO:0000256" key="4">
    <source>
        <dbReference type="ARBA" id="ARBA00022692"/>
    </source>
</evidence>
<dbReference type="PANTHER" id="PTHR43773:SF1">
    <property type="entry name" value="MAGNESIUM TRANSPORTER MGTE"/>
    <property type="match status" value="1"/>
</dbReference>
<evidence type="ECO:0000256" key="8">
    <source>
        <dbReference type="PROSITE-ProRule" id="PRU00703"/>
    </source>
</evidence>
<dbReference type="NCBIfam" id="TIGR00400">
    <property type="entry name" value="mgtE"/>
    <property type="match status" value="1"/>
</dbReference>
<dbReference type="AlphaFoldDB" id="A0A942UU51"/>
<dbReference type="CDD" id="cd04606">
    <property type="entry name" value="CBS_pair_Mg_transporter"/>
    <property type="match status" value="1"/>
</dbReference>
<evidence type="ECO:0000256" key="1">
    <source>
        <dbReference type="ARBA" id="ARBA00004141"/>
    </source>
</evidence>
<feature type="domain" description="CBS" evidence="10">
    <location>
        <begin position="135"/>
        <end position="198"/>
    </location>
</feature>
<gene>
    <name evidence="11" type="primary">mgtE</name>
    <name evidence="11" type="ORF">GOQ27_00020</name>
</gene>
<dbReference type="SMART" id="SM00924">
    <property type="entry name" value="MgtE_N"/>
    <property type="match status" value="1"/>
</dbReference>
<feature type="transmembrane region" description="Helical" evidence="9">
    <location>
        <begin position="281"/>
        <end position="301"/>
    </location>
</feature>
<dbReference type="Gene3D" id="3.10.580.10">
    <property type="entry name" value="CBS-domain"/>
    <property type="match status" value="1"/>
</dbReference>
<dbReference type="Gene3D" id="1.10.357.20">
    <property type="entry name" value="SLC41 divalent cation transporters, integral membrane domain"/>
    <property type="match status" value="1"/>
</dbReference>
<dbReference type="InterPro" id="IPR006667">
    <property type="entry name" value="SLC41_membr_dom"/>
</dbReference>
<accession>A0A942UU51</accession>
<dbReference type="PANTHER" id="PTHR43773">
    <property type="entry name" value="MAGNESIUM TRANSPORTER MGTE"/>
    <property type="match status" value="1"/>
</dbReference>
<evidence type="ECO:0000256" key="7">
    <source>
        <dbReference type="ARBA" id="ARBA00023136"/>
    </source>
</evidence>
<comment type="similarity">
    <text evidence="2 9">Belongs to the SLC41A transporter family.</text>
</comment>
<organism evidence="11 12">
    <name type="scientific">Anaeromonas frigoriresistens</name>
    <dbReference type="NCBI Taxonomy" id="2683708"/>
    <lineage>
        <taxon>Bacteria</taxon>
        <taxon>Bacillati</taxon>
        <taxon>Bacillota</taxon>
        <taxon>Tissierellia</taxon>
        <taxon>Tissierellales</taxon>
        <taxon>Thermohalobacteraceae</taxon>
        <taxon>Anaeromonas</taxon>
    </lineage>
</organism>